<accession>A0ABX0SHV3</accession>
<gene>
    <name evidence="1" type="ORF">FB473_002195</name>
</gene>
<dbReference type="EMBL" id="JAAMOZ010000001">
    <property type="protein sequence ID" value="NIH57550.1"/>
    <property type="molecule type" value="Genomic_DNA"/>
</dbReference>
<proteinExistence type="predicted"/>
<protein>
    <submittedName>
        <fullName evidence="1">Uncharacterized protein</fullName>
    </submittedName>
</protein>
<dbReference type="Proteomes" id="UP000749311">
    <property type="component" value="Unassembled WGS sequence"/>
</dbReference>
<sequence>MESLHVDCDRCVVRGNACGQCVVSVLLDAPPALDFTPDERQAVANLAAVGLIPPVRMRVSRRDERRANGTDG</sequence>
<name>A0ABX0SHV3_9ACTN</name>
<evidence type="ECO:0000313" key="1">
    <source>
        <dbReference type="EMBL" id="NIH57550.1"/>
    </source>
</evidence>
<organism evidence="1 2">
    <name type="scientific">Brooklawnia cerclae</name>
    <dbReference type="NCBI Taxonomy" id="349934"/>
    <lineage>
        <taxon>Bacteria</taxon>
        <taxon>Bacillati</taxon>
        <taxon>Actinomycetota</taxon>
        <taxon>Actinomycetes</taxon>
        <taxon>Propionibacteriales</taxon>
        <taxon>Propionibacteriaceae</taxon>
        <taxon>Brooklawnia</taxon>
    </lineage>
</organism>
<comment type="caution">
    <text evidence="1">The sequence shown here is derived from an EMBL/GenBank/DDBJ whole genome shotgun (WGS) entry which is preliminary data.</text>
</comment>
<evidence type="ECO:0000313" key="2">
    <source>
        <dbReference type="Proteomes" id="UP000749311"/>
    </source>
</evidence>
<reference evidence="1 2" key="1">
    <citation type="submission" date="2020-02" db="EMBL/GenBank/DDBJ databases">
        <title>Sequencing the genomes of 1000 actinobacteria strains.</title>
        <authorList>
            <person name="Klenk H.-P."/>
        </authorList>
    </citation>
    <scope>NUCLEOTIDE SEQUENCE [LARGE SCALE GENOMIC DNA]</scope>
    <source>
        <strain evidence="1 2">DSM 19609</strain>
    </source>
</reference>
<keyword evidence="2" id="KW-1185">Reference proteome</keyword>
<dbReference type="RefSeq" id="WP_167167444.1">
    <property type="nucleotide sequence ID" value="NZ_BAAAOO010000007.1"/>
</dbReference>